<dbReference type="OrthoDB" id="9803764at2"/>
<dbReference type="GO" id="GO:0003700">
    <property type="term" value="F:DNA-binding transcription factor activity"/>
    <property type="evidence" value="ECO:0007669"/>
    <property type="project" value="InterPro"/>
</dbReference>
<dbReference type="SUPFAM" id="SSF52317">
    <property type="entry name" value="Class I glutamine amidotransferase-like"/>
    <property type="match status" value="1"/>
</dbReference>
<evidence type="ECO:0000259" key="3">
    <source>
        <dbReference type="PROSITE" id="PS01124"/>
    </source>
</evidence>
<reference evidence="5" key="1">
    <citation type="submission" date="2016-10" db="EMBL/GenBank/DDBJ databases">
        <authorList>
            <person name="Varghese N."/>
            <person name="Submissions S."/>
        </authorList>
    </citation>
    <scope>NUCLEOTIDE SEQUENCE [LARGE SCALE GENOMIC DNA]</scope>
    <source>
        <strain evidence="5">DSM 23317</strain>
    </source>
</reference>
<dbReference type="InterPro" id="IPR018060">
    <property type="entry name" value="HTH_AraC"/>
</dbReference>
<dbReference type="Gene3D" id="3.40.50.880">
    <property type="match status" value="1"/>
</dbReference>
<accession>A0A1G8LFM7</accession>
<sequence length="312" mass="35320">MSNLRPKVQIALLDYPEAMQSSVLGFCELFGLAERLCRQHHYPFGFELQRLSLQQLSQFQASAFQVVLIPPCLEGEFYRHPDPLLLQWLREQHRLGATLACACAGSFIVAATGLLARRPVTTHWQLASEFADRFGDVVLNADKILIDDGDVISAGGLMAWLDLGLALVARFGSEPLMRQLGKVLLVDTGAREQRYYQRFAPRLDHGDAAIVRVQHHIQSQYAQGISVAELARLSTLTERTFLRRFAKNTGLKPLHYLQRLRIQQACDLLESTADSVELIAARVGYEDSGAFRRVFIRLMGLAPREFRLRFRR</sequence>
<dbReference type="InterPro" id="IPR009057">
    <property type="entry name" value="Homeodomain-like_sf"/>
</dbReference>
<dbReference type="Proteomes" id="UP000199527">
    <property type="component" value="Unassembled WGS sequence"/>
</dbReference>
<name>A0A1G8LFM7_9GAMM</name>
<protein>
    <submittedName>
        <fullName evidence="4">Transcriptional regulator GlxA family, contains an amidase domain and an AraC-type DNA-binding HTH domain</fullName>
    </submittedName>
</protein>
<evidence type="ECO:0000313" key="4">
    <source>
        <dbReference type="EMBL" id="SDI54469.1"/>
    </source>
</evidence>
<dbReference type="RefSeq" id="WP_090361540.1">
    <property type="nucleotide sequence ID" value="NZ_FNEM01000002.1"/>
</dbReference>
<dbReference type="PANTHER" id="PTHR43130">
    <property type="entry name" value="ARAC-FAMILY TRANSCRIPTIONAL REGULATOR"/>
    <property type="match status" value="1"/>
</dbReference>
<keyword evidence="2" id="KW-0804">Transcription</keyword>
<evidence type="ECO:0000256" key="1">
    <source>
        <dbReference type="ARBA" id="ARBA00023015"/>
    </source>
</evidence>
<dbReference type="AlphaFoldDB" id="A0A1G8LFM7"/>
<proteinExistence type="predicted"/>
<organism evidence="4 5">
    <name type="scientific">Ferrimonas sediminum</name>
    <dbReference type="NCBI Taxonomy" id="718193"/>
    <lineage>
        <taxon>Bacteria</taxon>
        <taxon>Pseudomonadati</taxon>
        <taxon>Pseudomonadota</taxon>
        <taxon>Gammaproteobacteria</taxon>
        <taxon>Alteromonadales</taxon>
        <taxon>Ferrimonadaceae</taxon>
        <taxon>Ferrimonas</taxon>
    </lineage>
</organism>
<keyword evidence="5" id="KW-1185">Reference proteome</keyword>
<dbReference type="SUPFAM" id="SSF46689">
    <property type="entry name" value="Homeodomain-like"/>
    <property type="match status" value="2"/>
</dbReference>
<dbReference type="Pfam" id="PF12833">
    <property type="entry name" value="HTH_18"/>
    <property type="match status" value="1"/>
</dbReference>
<feature type="domain" description="HTH araC/xylS-type" evidence="3">
    <location>
        <begin position="211"/>
        <end position="309"/>
    </location>
</feature>
<gene>
    <name evidence="4" type="ORF">SAMN04488540_10247</name>
</gene>
<dbReference type="Pfam" id="PF01965">
    <property type="entry name" value="DJ-1_PfpI"/>
    <property type="match status" value="1"/>
</dbReference>
<dbReference type="InterPro" id="IPR002818">
    <property type="entry name" value="DJ-1/PfpI"/>
</dbReference>
<dbReference type="SMART" id="SM00342">
    <property type="entry name" value="HTH_ARAC"/>
    <property type="match status" value="1"/>
</dbReference>
<dbReference type="GO" id="GO:0043565">
    <property type="term" value="F:sequence-specific DNA binding"/>
    <property type="evidence" value="ECO:0007669"/>
    <property type="project" value="InterPro"/>
</dbReference>
<dbReference type="PROSITE" id="PS01124">
    <property type="entry name" value="HTH_ARAC_FAMILY_2"/>
    <property type="match status" value="1"/>
</dbReference>
<dbReference type="InterPro" id="IPR029062">
    <property type="entry name" value="Class_I_gatase-like"/>
</dbReference>
<dbReference type="Gene3D" id="1.10.10.60">
    <property type="entry name" value="Homeodomain-like"/>
    <property type="match status" value="2"/>
</dbReference>
<evidence type="ECO:0000256" key="2">
    <source>
        <dbReference type="ARBA" id="ARBA00023163"/>
    </source>
</evidence>
<dbReference type="EMBL" id="FNEM01000002">
    <property type="protein sequence ID" value="SDI54469.1"/>
    <property type="molecule type" value="Genomic_DNA"/>
</dbReference>
<keyword evidence="1" id="KW-0805">Transcription regulation</keyword>
<keyword evidence="4" id="KW-0238">DNA-binding</keyword>
<dbReference type="PANTHER" id="PTHR43130:SF3">
    <property type="entry name" value="HTH-TYPE TRANSCRIPTIONAL REGULATOR RV1931C"/>
    <property type="match status" value="1"/>
</dbReference>
<dbReference type="InterPro" id="IPR052158">
    <property type="entry name" value="INH-QAR"/>
</dbReference>
<evidence type="ECO:0000313" key="5">
    <source>
        <dbReference type="Proteomes" id="UP000199527"/>
    </source>
</evidence>